<organism evidence="3 4">
    <name type="scientific">Melipona quadrifasciata</name>
    <dbReference type="NCBI Taxonomy" id="166423"/>
    <lineage>
        <taxon>Eukaryota</taxon>
        <taxon>Metazoa</taxon>
        <taxon>Ecdysozoa</taxon>
        <taxon>Arthropoda</taxon>
        <taxon>Hexapoda</taxon>
        <taxon>Insecta</taxon>
        <taxon>Pterygota</taxon>
        <taxon>Neoptera</taxon>
        <taxon>Endopterygota</taxon>
        <taxon>Hymenoptera</taxon>
        <taxon>Apocrita</taxon>
        <taxon>Aculeata</taxon>
        <taxon>Apoidea</taxon>
        <taxon>Anthophila</taxon>
        <taxon>Apidae</taxon>
        <taxon>Melipona</taxon>
    </lineage>
</organism>
<feature type="chain" id="PRO_5005830765" evidence="2">
    <location>
        <begin position="19"/>
        <end position="494"/>
    </location>
</feature>
<feature type="signal peptide" evidence="2">
    <location>
        <begin position="1"/>
        <end position="18"/>
    </location>
</feature>
<sequence length="494" mass="55165">MKAVCWFLVVLLARQAIGGILRNPPAFSKPVYADSYLPAAMQSPTASAIQSSSDESEGEENQSNNKTEELVVEEASKNETEIETADKTKESHAQRTEEDKQVEGAKDQGVSKIGTSESKIHGTDKNDETEDSKKTQESLKNKIQEMSNDDKTKGSKTQTEASRGKTEYPKMESASSDETETLIAVETSKPGKIDQESMVDLWMSQESPEVNEETPETNYATPETNYEEPEDVHAVQETNHEVPEEDHERISSLRPADSVNLGSIAAYSDKKKEPTIDSVVQDVYEILKPTPSKFVDVEPLEESKSAVAVSEERLESLEEEEDENRFTRLGEKVTQVPRPSLNSYLRRSKVRPSATLQQLANLYDSLSKDARKQGFGKYTGYSDEVLNTLETSAEGGIGPQLKKILSKMLEQNELTRDDARMRTSQTIRDLDNPSSVLSKDLRPLLPLRHKRNSNSLGKKELVTIKNSSSATYICHAFCDRRLESIKKLLPLKLV</sequence>
<evidence type="ECO:0000313" key="4">
    <source>
        <dbReference type="Proteomes" id="UP000053105"/>
    </source>
</evidence>
<feature type="compositionally biased region" description="Polar residues" evidence="1">
    <location>
        <begin position="42"/>
        <end position="53"/>
    </location>
</feature>
<name>A0A0M8ZUA3_9HYME</name>
<proteinExistence type="predicted"/>
<accession>A0A0M8ZUA3</accession>
<protein>
    <submittedName>
        <fullName evidence="3">Uncharacterized protein</fullName>
    </submittedName>
</protein>
<evidence type="ECO:0000256" key="1">
    <source>
        <dbReference type="SAM" id="MobiDB-lite"/>
    </source>
</evidence>
<evidence type="ECO:0000256" key="2">
    <source>
        <dbReference type="SAM" id="SignalP"/>
    </source>
</evidence>
<feature type="compositionally biased region" description="Basic and acidic residues" evidence="1">
    <location>
        <begin position="66"/>
        <end position="106"/>
    </location>
</feature>
<feature type="region of interest" description="Disordered" evidence="1">
    <location>
        <begin position="205"/>
        <end position="255"/>
    </location>
</feature>
<reference evidence="3 4" key="1">
    <citation type="submission" date="2015-07" db="EMBL/GenBank/DDBJ databases">
        <title>The genome of Melipona quadrifasciata.</title>
        <authorList>
            <person name="Pan H."/>
            <person name="Kapheim K."/>
        </authorList>
    </citation>
    <scope>NUCLEOTIDE SEQUENCE [LARGE SCALE GENOMIC DNA]</scope>
    <source>
        <strain evidence="3">0111107301</strain>
        <tissue evidence="3">Whole body</tissue>
    </source>
</reference>
<feature type="region of interest" description="Disordered" evidence="1">
    <location>
        <begin position="42"/>
        <end position="180"/>
    </location>
</feature>
<gene>
    <name evidence="3" type="ORF">WN51_05194</name>
</gene>
<evidence type="ECO:0000313" key="3">
    <source>
        <dbReference type="EMBL" id="KOX69639.1"/>
    </source>
</evidence>
<keyword evidence="4" id="KW-1185">Reference proteome</keyword>
<dbReference type="OrthoDB" id="8197773at2759"/>
<feature type="compositionally biased region" description="Basic and acidic residues" evidence="1">
    <location>
        <begin position="231"/>
        <end position="251"/>
    </location>
</feature>
<dbReference type="EMBL" id="KQ435885">
    <property type="protein sequence ID" value="KOX69639.1"/>
    <property type="molecule type" value="Genomic_DNA"/>
</dbReference>
<keyword evidence="2" id="KW-0732">Signal</keyword>
<dbReference type="AlphaFoldDB" id="A0A0M8ZUA3"/>
<feature type="compositionally biased region" description="Basic and acidic residues" evidence="1">
    <location>
        <begin position="118"/>
        <end position="153"/>
    </location>
</feature>
<dbReference type="Proteomes" id="UP000053105">
    <property type="component" value="Unassembled WGS sequence"/>
</dbReference>